<dbReference type="STRING" id="224129.A0A1W4WSR1"/>
<keyword evidence="2" id="KW-1185">Reference proteome</keyword>
<dbReference type="RefSeq" id="XP_018323535.1">
    <property type="nucleotide sequence ID" value="XM_018468033.2"/>
</dbReference>
<reference evidence="3 4" key="1">
    <citation type="submission" date="2025-04" db="UniProtKB">
        <authorList>
            <consortium name="RefSeq"/>
        </authorList>
    </citation>
    <scope>IDENTIFICATION</scope>
    <source>
        <tissue evidence="3 4">Entire body</tissue>
    </source>
</reference>
<dbReference type="SUPFAM" id="SSF52266">
    <property type="entry name" value="SGNH hydrolase"/>
    <property type="match status" value="1"/>
</dbReference>
<sequence length="275" mass="32597">MSAWTFKGDEAYDLLRNKRILFFGDSNMRALYKDLLWLMYDGTLIPDGKLKDKNEPTFAGDVRLSNGKVHPGTNYVEVREYNLNPYIKFQFITRLFLDGFRLEIENWKQPPDVIVLGSCMWDLSRWGPSGVDDYKDNVVKTFYFLKGQFPRHTQIIWTTSFPPTSKCQGGFLNKNIEFLREALPFQVFEGNVYSSLIAKEYKIEVVDFHYIFKYMLEGHTPDGIHWKPAYVRYATNLLLTHLAISWNSNIIYRFNQKYHQKRSKPYRNNDNFLRF</sequence>
<proteinExistence type="inferred from homology"/>
<dbReference type="Proteomes" id="UP000192223">
    <property type="component" value="Unplaced"/>
</dbReference>
<dbReference type="InterPro" id="IPR036514">
    <property type="entry name" value="SGNH_hydro_sf"/>
</dbReference>
<comment type="similarity">
    <text evidence="1">Belongs to the PC-esterase family.</text>
</comment>
<dbReference type="KEGG" id="apln:108735843"/>
<gene>
    <name evidence="3 4 5 6" type="primary">LOC108735843</name>
</gene>
<dbReference type="GeneID" id="108735843"/>
<name>A0A1W4WSR1_AGRPL</name>
<accession>A0A1W4WSR1</accession>
<dbReference type="RefSeq" id="XP_018323532.1">
    <property type="nucleotide sequence ID" value="XM_018468030.2"/>
</dbReference>
<dbReference type="OrthoDB" id="9975373at2759"/>
<dbReference type="PANTHER" id="PTHR14469">
    <property type="entry name" value="SARCOMA ANTIGEN NY-SAR-23"/>
    <property type="match status" value="1"/>
</dbReference>
<dbReference type="RefSeq" id="XP_018323534.1">
    <property type="nucleotide sequence ID" value="XM_018468032.2"/>
</dbReference>
<evidence type="ECO:0000313" key="6">
    <source>
        <dbReference type="RefSeq" id="XP_018323535.1"/>
    </source>
</evidence>
<evidence type="ECO:0000313" key="4">
    <source>
        <dbReference type="RefSeq" id="XP_018323533.1"/>
    </source>
</evidence>
<dbReference type="Gene3D" id="3.40.50.1110">
    <property type="entry name" value="SGNH hydrolase"/>
    <property type="match status" value="1"/>
</dbReference>
<evidence type="ECO:0000256" key="1">
    <source>
        <dbReference type="ARBA" id="ARBA00037957"/>
    </source>
</evidence>
<dbReference type="RefSeq" id="XP_018323533.1">
    <property type="nucleotide sequence ID" value="XM_018468031.2"/>
</dbReference>
<evidence type="ECO:0000313" key="5">
    <source>
        <dbReference type="RefSeq" id="XP_018323534.1"/>
    </source>
</evidence>
<protein>
    <submittedName>
        <fullName evidence="3 4">PC-esterase domain-containing protein 1A-like</fullName>
    </submittedName>
</protein>
<evidence type="ECO:0000313" key="3">
    <source>
        <dbReference type="RefSeq" id="XP_018323532.1"/>
    </source>
</evidence>
<organism evidence="2 3">
    <name type="scientific">Agrilus planipennis</name>
    <name type="common">Emerald ash borer</name>
    <name type="synonym">Agrilus marcopoli</name>
    <dbReference type="NCBI Taxonomy" id="224129"/>
    <lineage>
        <taxon>Eukaryota</taxon>
        <taxon>Metazoa</taxon>
        <taxon>Ecdysozoa</taxon>
        <taxon>Arthropoda</taxon>
        <taxon>Hexapoda</taxon>
        <taxon>Insecta</taxon>
        <taxon>Pterygota</taxon>
        <taxon>Neoptera</taxon>
        <taxon>Endopterygota</taxon>
        <taxon>Coleoptera</taxon>
        <taxon>Polyphaga</taxon>
        <taxon>Elateriformia</taxon>
        <taxon>Buprestoidea</taxon>
        <taxon>Buprestidae</taxon>
        <taxon>Agrilinae</taxon>
        <taxon>Agrilus</taxon>
    </lineage>
</organism>
<evidence type="ECO:0000313" key="2">
    <source>
        <dbReference type="Proteomes" id="UP000192223"/>
    </source>
</evidence>
<dbReference type="PANTHER" id="PTHR14469:SF0">
    <property type="entry name" value="FAMILY WITH SEQUENCE SIMILARITY 113"/>
    <property type="match status" value="1"/>
</dbReference>
<dbReference type="AlphaFoldDB" id="A0A1W4WSR1"/>